<dbReference type="SMART" id="SM00842">
    <property type="entry name" value="FtsA"/>
    <property type="match status" value="1"/>
</dbReference>
<comment type="caution">
    <text evidence="2">The sequence shown here is derived from an EMBL/GenBank/DDBJ whole genome shotgun (WGS) entry which is preliminary data.</text>
</comment>
<organism evidence="2 3">
    <name type="scientific">Stecheria intestinalis</name>
    <dbReference type="NCBI Taxonomy" id="2606630"/>
    <lineage>
        <taxon>Bacteria</taxon>
        <taxon>Bacillati</taxon>
        <taxon>Bacillota</taxon>
        <taxon>Erysipelotrichia</taxon>
        <taxon>Erysipelotrichales</taxon>
        <taxon>Erysipelotrichaceae</taxon>
        <taxon>Stecheria</taxon>
    </lineage>
</organism>
<gene>
    <name evidence="2" type="ORF">FYJ51_00300</name>
</gene>
<dbReference type="AlphaFoldDB" id="A0A7X2TFE4"/>
<dbReference type="RefSeq" id="WP_105303619.1">
    <property type="nucleotide sequence ID" value="NZ_JAQXPC010000027.1"/>
</dbReference>
<protein>
    <submittedName>
        <fullName evidence="2">Cell division protein FtsA</fullName>
    </submittedName>
</protein>
<sequence>MSDKQIFASLEISDHEVRLIVGEFFNTRFNIIKVERIPCGGMSYDQVADPGAVIDAIHKAADDARKMIGAKVERVILGIPSYNMRRYSLKSTVQIDGIDGEITVNDIRRAIDKAQSVEIGKSYALIQTVCVKYTVNGITSRRIPIGEKASELTVEIDLLCADRKLAFDLVGCVEQSGLQVMDIFLDVYGAAKEAALFEQAVDQNVIILKMERESTTLGLLSRGRLTSCIIDPEGVGTIAGALVDQYGLNSADAAELVKYSARLGEKVYSANPVYIWQAEGEARKITEQQLVECIQPKVDAWTDSMSKLCAPILQAGKTAVIITGEGGEMQGLNDLLKRQLKCEVRNYIPETLGGRNAGLTACLGLFYAYKDKLPITGYTDNSLDMDAFIKSVSYREARAAGNPEDTITKKLKGILFDTKK</sequence>
<dbReference type="GO" id="GO:0032153">
    <property type="term" value="C:cell division site"/>
    <property type="evidence" value="ECO:0007669"/>
    <property type="project" value="TreeGrafter"/>
</dbReference>
<name>A0A7X2TFE4_9FIRM</name>
<dbReference type="PANTHER" id="PTHR32432">
    <property type="entry name" value="CELL DIVISION PROTEIN FTSA-RELATED"/>
    <property type="match status" value="1"/>
</dbReference>
<dbReference type="PANTHER" id="PTHR32432:SF4">
    <property type="entry name" value="CELL DIVISION PROTEIN FTSA"/>
    <property type="match status" value="1"/>
</dbReference>
<dbReference type="SUPFAM" id="SSF53067">
    <property type="entry name" value="Actin-like ATPase domain"/>
    <property type="match status" value="1"/>
</dbReference>
<dbReference type="Pfam" id="PF02491">
    <property type="entry name" value="SHS2_FTSA"/>
    <property type="match status" value="1"/>
</dbReference>
<evidence type="ECO:0000313" key="3">
    <source>
        <dbReference type="Proteomes" id="UP000461880"/>
    </source>
</evidence>
<dbReference type="EMBL" id="VUMN01000001">
    <property type="protein sequence ID" value="MSS57351.1"/>
    <property type="molecule type" value="Genomic_DNA"/>
</dbReference>
<accession>A0A7X2TFE4</accession>
<feature type="domain" description="SHS2" evidence="1">
    <location>
        <begin position="7"/>
        <end position="194"/>
    </location>
</feature>
<dbReference type="GO" id="GO:0009898">
    <property type="term" value="C:cytoplasmic side of plasma membrane"/>
    <property type="evidence" value="ECO:0007669"/>
    <property type="project" value="TreeGrafter"/>
</dbReference>
<keyword evidence="2" id="KW-0132">Cell division</keyword>
<reference evidence="2 3" key="1">
    <citation type="submission" date="2019-08" db="EMBL/GenBank/DDBJ databases">
        <title>In-depth cultivation of the pig gut microbiome towards novel bacterial diversity and tailored functional studies.</title>
        <authorList>
            <person name="Wylensek D."/>
            <person name="Hitch T.C.A."/>
            <person name="Clavel T."/>
        </authorList>
    </citation>
    <scope>NUCLEOTIDE SEQUENCE [LARGE SCALE GENOMIC DNA]</scope>
    <source>
        <strain evidence="2 3">Oil+RF-744-GAM-WT-6</strain>
    </source>
</reference>
<dbReference type="GO" id="GO:0051301">
    <property type="term" value="P:cell division"/>
    <property type="evidence" value="ECO:0007669"/>
    <property type="project" value="UniProtKB-KW"/>
</dbReference>
<dbReference type="Gene3D" id="3.30.420.40">
    <property type="match status" value="2"/>
</dbReference>
<evidence type="ECO:0000313" key="2">
    <source>
        <dbReference type="EMBL" id="MSS57351.1"/>
    </source>
</evidence>
<dbReference type="InterPro" id="IPR050696">
    <property type="entry name" value="FtsA/MreB"/>
</dbReference>
<dbReference type="InterPro" id="IPR043129">
    <property type="entry name" value="ATPase_NBD"/>
</dbReference>
<evidence type="ECO:0000259" key="1">
    <source>
        <dbReference type="SMART" id="SM00842"/>
    </source>
</evidence>
<proteinExistence type="predicted"/>
<keyword evidence="2" id="KW-0131">Cell cycle</keyword>
<dbReference type="InterPro" id="IPR003494">
    <property type="entry name" value="SHS2_FtsA"/>
</dbReference>
<dbReference type="Proteomes" id="UP000461880">
    <property type="component" value="Unassembled WGS sequence"/>
</dbReference>
<keyword evidence="3" id="KW-1185">Reference proteome</keyword>
<dbReference type="Gene3D" id="3.30.1490.300">
    <property type="match status" value="1"/>
</dbReference>